<dbReference type="Pfam" id="PF21821">
    <property type="entry name" value="Dit_like"/>
    <property type="match status" value="1"/>
</dbReference>
<reference evidence="3" key="1">
    <citation type="submission" date="2018-11" db="EMBL/GenBank/DDBJ databases">
        <title>Draft genome sequences of proposed Pectobacterium aquaticum sp. nov. isolated in France from fresh water.</title>
        <authorList>
            <person name="Pedron J."/>
            <person name="Barny M.A."/>
        </authorList>
    </citation>
    <scope>NUCLEOTIDE SEQUENCE [LARGE SCALE GENOMIC DNA]</scope>
    <source>
        <strain evidence="3">A35-S23-M15</strain>
    </source>
</reference>
<feature type="compositionally biased region" description="Basic and acidic residues" evidence="1">
    <location>
        <begin position="167"/>
        <end position="186"/>
    </location>
</feature>
<proteinExistence type="predicted"/>
<dbReference type="RefSeq" id="WP_116238049.1">
    <property type="nucleotide sequence ID" value="NZ_QHJW02000037.1"/>
</dbReference>
<feature type="domain" description="Dit-like phage tail protein N-terminal" evidence="2">
    <location>
        <begin position="36"/>
        <end position="155"/>
    </location>
</feature>
<dbReference type="InterPro" id="IPR048494">
    <property type="entry name" value="Dit-like_N"/>
</dbReference>
<protein>
    <recommendedName>
        <fullName evidence="2">Dit-like phage tail protein N-terminal domain-containing protein</fullName>
    </recommendedName>
</protein>
<accession>A0A3R8NJD3</accession>
<evidence type="ECO:0000256" key="1">
    <source>
        <dbReference type="SAM" id="MobiDB-lite"/>
    </source>
</evidence>
<evidence type="ECO:0000313" key="3">
    <source>
        <dbReference type="EMBL" id="RRO06983.1"/>
    </source>
</evidence>
<comment type="caution">
    <text evidence="3">The sequence shown here is derived from an EMBL/GenBank/DDBJ whole genome shotgun (WGS) entry which is preliminary data.</text>
</comment>
<name>A0A3R8NJD3_9GAMM</name>
<evidence type="ECO:0000259" key="2">
    <source>
        <dbReference type="Pfam" id="PF21821"/>
    </source>
</evidence>
<sequence>MAIGLSGYNISPMNYKGKDGIIFHLRNDMSVFLTMSATTDMQFSAPMDVTTQPVQSGQVITDNIQEKPQTITVNGVVVVDYEGTFFVSRNNSEVEDFVSTLQRWRSQRQILRVLCKDGITLDNALCTQFEAKKDSKIANGLNISLTFQNANFVVQVGRTEAPANGGDGKKTTKDGAVTQKKDKGKTGTEVIAKPPAGLCDKLASADADGSLPDNAKKAFANCQIKKTVDPHTGKVTWGNGSAQAEKYIPNDWATAAGINPNKKL</sequence>
<dbReference type="EMBL" id="QHJW02000037">
    <property type="protein sequence ID" value="RRO06983.1"/>
    <property type="molecule type" value="Genomic_DNA"/>
</dbReference>
<keyword evidence="4" id="KW-1185">Reference proteome</keyword>
<evidence type="ECO:0000313" key="4">
    <source>
        <dbReference type="Proteomes" id="UP000256817"/>
    </source>
</evidence>
<feature type="region of interest" description="Disordered" evidence="1">
    <location>
        <begin position="161"/>
        <end position="189"/>
    </location>
</feature>
<dbReference type="Proteomes" id="UP000256817">
    <property type="component" value="Unassembled WGS sequence"/>
</dbReference>
<gene>
    <name evidence="3" type="ORF">DMB85_015160</name>
</gene>
<organism evidence="3 4">
    <name type="scientific">Pectobacterium aquaticum</name>
    <dbReference type="NCBI Taxonomy" id="2204145"/>
    <lineage>
        <taxon>Bacteria</taxon>
        <taxon>Pseudomonadati</taxon>
        <taxon>Pseudomonadota</taxon>
        <taxon>Gammaproteobacteria</taxon>
        <taxon>Enterobacterales</taxon>
        <taxon>Pectobacteriaceae</taxon>
        <taxon>Pectobacterium</taxon>
    </lineage>
</organism>